<evidence type="ECO:0000313" key="3">
    <source>
        <dbReference type="Proteomes" id="UP000778523"/>
    </source>
</evidence>
<dbReference type="NCBIfam" id="TIGR00305">
    <property type="entry name" value="putative toxin-antitoxin system toxin component, PIN family"/>
    <property type="match status" value="1"/>
</dbReference>
<dbReference type="SUPFAM" id="SSF88723">
    <property type="entry name" value="PIN domain-like"/>
    <property type="match status" value="1"/>
</dbReference>
<evidence type="ECO:0000313" key="2">
    <source>
        <dbReference type="EMBL" id="NSL56120.1"/>
    </source>
</evidence>
<reference evidence="2 3" key="1">
    <citation type="submission" date="2020-06" db="EMBL/GenBank/DDBJ databases">
        <title>Draft genome of Uliginosibacterium sp. IMCC34675.</title>
        <authorList>
            <person name="Song J."/>
        </authorList>
    </citation>
    <scope>NUCLEOTIDE SEQUENCE [LARGE SCALE GENOMIC DNA]</scope>
    <source>
        <strain evidence="2 3">IMCC34675</strain>
    </source>
</reference>
<comment type="caution">
    <text evidence="2">The sequence shown here is derived from an EMBL/GenBank/DDBJ whole genome shotgun (WGS) entry which is preliminary data.</text>
</comment>
<protein>
    <submittedName>
        <fullName evidence="2">Toxin-antitoxin system toxin component, PIN family</fullName>
    </submittedName>
</protein>
<evidence type="ECO:0000259" key="1">
    <source>
        <dbReference type="Pfam" id="PF13470"/>
    </source>
</evidence>
<dbReference type="PANTHER" id="PTHR34610:SF4">
    <property type="entry name" value="SLL8027 PROTEIN"/>
    <property type="match status" value="1"/>
</dbReference>
<gene>
    <name evidence="2" type="ORF">HJ583_013860</name>
</gene>
<dbReference type="InterPro" id="IPR029060">
    <property type="entry name" value="PIN-like_dom_sf"/>
</dbReference>
<dbReference type="PANTHER" id="PTHR34610">
    <property type="entry name" value="SSL7007 PROTEIN"/>
    <property type="match status" value="1"/>
</dbReference>
<dbReference type="RefSeq" id="WP_170022458.1">
    <property type="nucleotide sequence ID" value="NZ_JABCSC020000003.1"/>
</dbReference>
<accession>A0ABX2IH92</accession>
<proteinExistence type="predicted"/>
<keyword evidence="3" id="KW-1185">Reference proteome</keyword>
<organism evidence="2 3">
    <name type="scientific">Uliginosibacterium aquaticum</name>
    <dbReference type="NCBI Taxonomy" id="2731212"/>
    <lineage>
        <taxon>Bacteria</taxon>
        <taxon>Pseudomonadati</taxon>
        <taxon>Pseudomonadota</taxon>
        <taxon>Betaproteobacteria</taxon>
        <taxon>Rhodocyclales</taxon>
        <taxon>Zoogloeaceae</taxon>
        <taxon>Uliginosibacterium</taxon>
    </lineage>
</organism>
<dbReference type="EMBL" id="JABCSC020000003">
    <property type="protein sequence ID" value="NSL56120.1"/>
    <property type="molecule type" value="Genomic_DNA"/>
</dbReference>
<dbReference type="InterPro" id="IPR002850">
    <property type="entry name" value="PIN_toxin-like"/>
</dbReference>
<dbReference type="Proteomes" id="UP000778523">
    <property type="component" value="Unassembled WGS sequence"/>
</dbReference>
<dbReference type="InterPro" id="IPR002716">
    <property type="entry name" value="PIN_dom"/>
</dbReference>
<dbReference type="Pfam" id="PF13470">
    <property type="entry name" value="PIN_3"/>
    <property type="match status" value="1"/>
</dbReference>
<name>A0ABX2IH92_9RHOO</name>
<sequence>MPFSLPSSHPLRVVLDTNVVMALWHFRDPALAALADWVETSAVELLTRADCLDELARVLAYVQFRIEPAQRAQIYATYAQTARCLPEPDDTRLAELDALPRCKDRDDQKFLALAWLGEADLLLTRDKLLLKLARKSPFRERLRILTPELWQRELLAAEALALSGGES</sequence>
<feature type="domain" description="PIN" evidence="1">
    <location>
        <begin position="12"/>
        <end position="127"/>
    </location>
</feature>